<evidence type="ECO:0000313" key="1">
    <source>
        <dbReference type="EMBL" id="KAK7065403.1"/>
    </source>
</evidence>
<name>A0AAN8WNS4_HALRR</name>
<organism evidence="1 2">
    <name type="scientific">Halocaridina rubra</name>
    <name type="common">Hawaiian red shrimp</name>
    <dbReference type="NCBI Taxonomy" id="373956"/>
    <lineage>
        <taxon>Eukaryota</taxon>
        <taxon>Metazoa</taxon>
        <taxon>Ecdysozoa</taxon>
        <taxon>Arthropoda</taxon>
        <taxon>Crustacea</taxon>
        <taxon>Multicrustacea</taxon>
        <taxon>Malacostraca</taxon>
        <taxon>Eumalacostraca</taxon>
        <taxon>Eucarida</taxon>
        <taxon>Decapoda</taxon>
        <taxon>Pleocyemata</taxon>
        <taxon>Caridea</taxon>
        <taxon>Atyoidea</taxon>
        <taxon>Atyidae</taxon>
        <taxon>Halocaridina</taxon>
    </lineage>
</organism>
<dbReference type="AlphaFoldDB" id="A0AAN8WNS4"/>
<accession>A0AAN8WNS4</accession>
<evidence type="ECO:0000313" key="2">
    <source>
        <dbReference type="Proteomes" id="UP001381693"/>
    </source>
</evidence>
<comment type="caution">
    <text evidence="1">The sequence shown here is derived from an EMBL/GenBank/DDBJ whole genome shotgun (WGS) entry which is preliminary data.</text>
</comment>
<feature type="non-terminal residue" evidence="1">
    <location>
        <position position="84"/>
    </location>
</feature>
<keyword evidence="2" id="KW-1185">Reference proteome</keyword>
<sequence length="84" mass="9715">MALVNVCLHYGSRWYNLQLFLLPCRCTRGRCSISKRTMSFLCSVARFPNVQCLSFAALLDFQTYNVFPLQRCSISKRTMSFLCS</sequence>
<protein>
    <submittedName>
        <fullName evidence="1">Uncharacterized protein</fullName>
    </submittedName>
</protein>
<gene>
    <name evidence="1" type="ORF">SK128_015941</name>
</gene>
<reference evidence="1 2" key="1">
    <citation type="submission" date="2023-11" db="EMBL/GenBank/DDBJ databases">
        <title>Halocaridina rubra genome assembly.</title>
        <authorList>
            <person name="Smith C."/>
        </authorList>
    </citation>
    <scope>NUCLEOTIDE SEQUENCE [LARGE SCALE GENOMIC DNA]</scope>
    <source>
        <strain evidence="1">EP-1</strain>
        <tissue evidence="1">Whole</tissue>
    </source>
</reference>
<proteinExistence type="predicted"/>
<dbReference type="Proteomes" id="UP001381693">
    <property type="component" value="Unassembled WGS sequence"/>
</dbReference>
<dbReference type="EMBL" id="JAXCGZ010020795">
    <property type="protein sequence ID" value="KAK7065403.1"/>
    <property type="molecule type" value="Genomic_DNA"/>
</dbReference>